<feature type="region of interest" description="Disordered" evidence="17">
    <location>
        <begin position="1"/>
        <end position="24"/>
    </location>
</feature>
<feature type="repeat" description="WD" evidence="16">
    <location>
        <begin position="285"/>
        <end position="327"/>
    </location>
</feature>
<dbReference type="SMART" id="SM01260">
    <property type="entry name" value="LANC_like"/>
    <property type="match status" value="1"/>
</dbReference>
<dbReference type="OrthoDB" id="24670at2759"/>
<dbReference type="GO" id="GO:0005634">
    <property type="term" value="C:nucleus"/>
    <property type="evidence" value="ECO:0007669"/>
    <property type="project" value="UniProtKB-SubCell"/>
</dbReference>
<dbReference type="InterPro" id="IPR012341">
    <property type="entry name" value="6hp_glycosidase-like_sf"/>
</dbReference>
<dbReference type="PRINTS" id="PR01951">
    <property type="entry name" value="LANCEUKARYTE"/>
</dbReference>
<protein>
    <recommendedName>
        <fullName evidence="12">DDB1- and CUL4-associated factor 7</fullName>
    </recommendedName>
    <alternativeName>
        <fullName evidence="13">WD repeat-containing protein 68</fullName>
    </alternativeName>
    <alternativeName>
        <fullName evidence="14">WD repeat-containing protein An11 homolog</fullName>
    </alternativeName>
</protein>
<keyword evidence="15" id="KW-0479">Metal-binding</keyword>
<dbReference type="PROSITE" id="PS00678">
    <property type="entry name" value="WD_REPEATS_1"/>
    <property type="match status" value="1"/>
</dbReference>
<dbReference type="Pfam" id="PF00400">
    <property type="entry name" value="WD40"/>
    <property type="match status" value="2"/>
</dbReference>
<dbReference type="InterPro" id="IPR045159">
    <property type="entry name" value="DCAF7-like"/>
</dbReference>
<feature type="binding site" evidence="15">
    <location>
        <position position="634"/>
    </location>
    <ligand>
        <name>Zn(2+)</name>
        <dbReference type="ChEBI" id="CHEBI:29105"/>
    </ligand>
</feature>
<proteinExistence type="inferred from homology"/>
<comment type="subcellular location">
    <subcellularLocation>
        <location evidence="2">Cytoplasm</location>
    </subcellularLocation>
    <subcellularLocation>
        <location evidence="1">Nucleus</location>
    </subcellularLocation>
</comment>
<dbReference type="AlphaFoldDB" id="A0A0R3SXB0"/>
<keyword evidence="15" id="KW-0862">Zinc</keyword>
<comment type="similarity">
    <text evidence="11">Belongs to the WD repeat DCAF7 family.</text>
</comment>
<dbReference type="SUPFAM" id="SSF158745">
    <property type="entry name" value="LanC-like"/>
    <property type="match status" value="1"/>
</dbReference>
<dbReference type="EMBL" id="UYSG01011646">
    <property type="protein sequence ID" value="VDL63184.1"/>
    <property type="molecule type" value="Genomic_DNA"/>
</dbReference>
<dbReference type="PRINTS" id="PR01950">
    <property type="entry name" value="LANCSUPER"/>
</dbReference>
<dbReference type="InterPro" id="IPR007822">
    <property type="entry name" value="LANC-like"/>
</dbReference>
<dbReference type="Gene3D" id="1.50.10.10">
    <property type="match status" value="1"/>
</dbReference>
<evidence type="ECO:0000256" key="3">
    <source>
        <dbReference type="ARBA" id="ARBA00004906"/>
    </source>
</evidence>
<keyword evidence="8" id="KW-0677">Repeat</keyword>
<evidence type="ECO:0000313" key="20">
    <source>
        <dbReference type="WBParaSite" id="HDID_0001037201-mRNA-1"/>
    </source>
</evidence>
<evidence type="ECO:0000256" key="1">
    <source>
        <dbReference type="ARBA" id="ARBA00004123"/>
    </source>
</evidence>
<gene>
    <name evidence="18" type="ORF">HDID_LOCUS10370</name>
</gene>
<evidence type="ECO:0000313" key="19">
    <source>
        <dbReference type="Proteomes" id="UP000274504"/>
    </source>
</evidence>
<name>A0A0R3SXB0_HYMDI</name>
<evidence type="ECO:0000256" key="10">
    <source>
        <dbReference type="ARBA" id="ARBA00023242"/>
    </source>
</evidence>
<dbReference type="WBParaSite" id="HDID_0001037201-mRNA-1">
    <property type="protein sequence ID" value="HDID_0001037201-mRNA-1"/>
    <property type="gene ID" value="HDID_0001037201"/>
</dbReference>
<dbReference type="GO" id="GO:0046872">
    <property type="term" value="F:metal ion binding"/>
    <property type="evidence" value="ECO:0007669"/>
    <property type="project" value="UniProtKB-KW"/>
</dbReference>
<dbReference type="Gene3D" id="2.130.10.10">
    <property type="entry name" value="YVTN repeat-like/Quinoprotein amine dehydrogenase"/>
    <property type="match status" value="1"/>
</dbReference>
<evidence type="ECO:0000256" key="15">
    <source>
        <dbReference type="PIRSR" id="PIRSR607822-1"/>
    </source>
</evidence>
<evidence type="ECO:0000256" key="17">
    <source>
        <dbReference type="SAM" id="MobiDB-lite"/>
    </source>
</evidence>
<evidence type="ECO:0000256" key="16">
    <source>
        <dbReference type="PROSITE-ProRule" id="PRU00221"/>
    </source>
</evidence>
<dbReference type="InterPro" id="IPR036322">
    <property type="entry name" value="WD40_repeat_dom_sf"/>
</dbReference>
<evidence type="ECO:0000256" key="9">
    <source>
        <dbReference type="ARBA" id="ARBA00022786"/>
    </source>
</evidence>
<sequence length="736" mass="82071">MSGTPGSGSVGSLNPQNAAAAIPPVSNPKNKEIYKYEAPWNIFSLNWSIRQDKRFRLAIGSFIEEYNNKIQIITLDEEQGEFVAQQTFNHYYPATKVMWMPDMKTNAPDLLATSGDYLRIWKVSESPTKLECTLNNNQSTGFCAPLTSFDWNESDPSIIGASSVDTTCTIWGLETQQIIGRTRGVSGHVKTQVIAHDKEVYDIAFSRAAGNRDIFASVGADGSVRLFDLRNLLTSTIIYENRNRTPLLRLAWNKQDPNYIATFALDSKEVTILDLRVLSTPMATLDNHRGYLNGLAWAPHSSCHICTAGEDCMALIWDIQSMPRAIEDPILAYTAAAEINQIQWSALQPDWISICTSFTGIKLQKFPELCEDDNVRNFIRLTNDFIIDAFKQRDKAKLSERISAFTSSYTAPCLVAALSGLPGTSGAFSKFCHSGNHVTNDMPDEALYGRVGYLSGLMLLLDNGHEVDEELVSKAVKCILKSGRELSEKLDRRKYEDLMSRLSNPPPKPPLMFVWHDKFYLGAAHGYAGILQTLLKVNEKFPQCLPEGALEADILPTVKWLAKLQLPSGNWPSSLGSSLDSDRLVQWCHGATGVVPLMLAAYKLTSDRDYLQRAERGGEVIWERGLLTKGCGLCHGSAGSGYALLSLYKHTRDEKYLQRAAAVALWCADYFNHAERIPDRQLSLFEGLLLLNTVSSIYLQIFCCFNFDIYILGLSGAIMFLADMRHPEESDFPLIN</sequence>
<reference evidence="20" key="1">
    <citation type="submission" date="2017-02" db="UniProtKB">
        <authorList>
            <consortium name="WormBaseParasite"/>
        </authorList>
    </citation>
    <scope>IDENTIFICATION</scope>
</reference>
<dbReference type="STRING" id="6216.A0A0R3SXB0"/>
<dbReference type="SUPFAM" id="SSF50978">
    <property type="entry name" value="WD40 repeat-like"/>
    <property type="match status" value="1"/>
</dbReference>
<evidence type="ECO:0000256" key="13">
    <source>
        <dbReference type="ARBA" id="ARBA00075735"/>
    </source>
</evidence>
<organism evidence="20">
    <name type="scientific">Hymenolepis diminuta</name>
    <name type="common">Rat tapeworm</name>
    <dbReference type="NCBI Taxonomy" id="6216"/>
    <lineage>
        <taxon>Eukaryota</taxon>
        <taxon>Metazoa</taxon>
        <taxon>Spiralia</taxon>
        <taxon>Lophotrochozoa</taxon>
        <taxon>Platyhelminthes</taxon>
        <taxon>Cestoda</taxon>
        <taxon>Eucestoda</taxon>
        <taxon>Cyclophyllidea</taxon>
        <taxon>Hymenolepididae</taxon>
        <taxon>Hymenolepis</taxon>
    </lineage>
</organism>
<evidence type="ECO:0000313" key="18">
    <source>
        <dbReference type="EMBL" id="VDL63184.1"/>
    </source>
</evidence>
<dbReference type="FunFam" id="2.130.10.10:FF:000049">
    <property type="entry name" value="DDB1-and CUL4-associated factor 7"/>
    <property type="match status" value="1"/>
</dbReference>
<dbReference type="PROSITE" id="PS50082">
    <property type="entry name" value="WD_REPEATS_2"/>
    <property type="match status" value="1"/>
</dbReference>
<dbReference type="InterPro" id="IPR020464">
    <property type="entry name" value="LanC-like_prot_euk"/>
</dbReference>
<dbReference type="InterPro" id="IPR001680">
    <property type="entry name" value="WD40_rpt"/>
</dbReference>
<evidence type="ECO:0000256" key="4">
    <source>
        <dbReference type="ARBA" id="ARBA00007179"/>
    </source>
</evidence>
<dbReference type="CDD" id="cd04794">
    <property type="entry name" value="euk_LANCL"/>
    <property type="match status" value="1"/>
</dbReference>
<keyword evidence="10" id="KW-0539">Nucleus</keyword>
<evidence type="ECO:0000256" key="2">
    <source>
        <dbReference type="ARBA" id="ARBA00004496"/>
    </source>
</evidence>
<dbReference type="InterPro" id="IPR015943">
    <property type="entry name" value="WD40/YVTN_repeat-like_dom_sf"/>
</dbReference>
<dbReference type="Proteomes" id="UP000274504">
    <property type="component" value="Unassembled WGS sequence"/>
</dbReference>
<evidence type="ECO:0000256" key="11">
    <source>
        <dbReference type="ARBA" id="ARBA00060896"/>
    </source>
</evidence>
<feature type="binding site" evidence="15">
    <location>
        <position position="635"/>
    </location>
    <ligand>
        <name>Zn(2+)</name>
        <dbReference type="ChEBI" id="CHEBI:29105"/>
    </ligand>
</feature>
<evidence type="ECO:0000256" key="14">
    <source>
        <dbReference type="ARBA" id="ARBA00079586"/>
    </source>
</evidence>
<evidence type="ECO:0000256" key="8">
    <source>
        <dbReference type="ARBA" id="ARBA00022737"/>
    </source>
</evidence>
<keyword evidence="6" id="KW-0963">Cytoplasm</keyword>
<keyword evidence="7 16" id="KW-0853">WD repeat</keyword>
<comment type="similarity">
    <text evidence="4">Belongs to the LanC-like protein family.</text>
</comment>
<accession>A0A0R3SXB0</accession>
<dbReference type="SMART" id="SM00320">
    <property type="entry name" value="WD40"/>
    <property type="match status" value="5"/>
</dbReference>
<dbReference type="Pfam" id="PF05147">
    <property type="entry name" value="LANC_like"/>
    <property type="match status" value="1"/>
</dbReference>
<evidence type="ECO:0000256" key="5">
    <source>
        <dbReference type="ARBA" id="ARBA00022473"/>
    </source>
</evidence>
<dbReference type="GO" id="GO:0031179">
    <property type="term" value="P:peptide modification"/>
    <property type="evidence" value="ECO:0007669"/>
    <property type="project" value="InterPro"/>
</dbReference>
<reference evidence="18 19" key="2">
    <citation type="submission" date="2018-11" db="EMBL/GenBank/DDBJ databases">
        <authorList>
            <consortium name="Pathogen Informatics"/>
        </authorList>
    </citation>
    <scope>NUCLEOTIDE SEQUENCE [LARGE SCALE GENOMIC DNA]</scope>
</reference>
<feature type="binding site" evidence="15">
    <location>
        <position position="588"/>
    </location>
    <ligand>
        <name>Zn(2+)</name>
        <dbReference type="ChEBI" id="CHEBI:29105"/>
    </ligand>
</feature>
<keyword evidence="5" id="KW-0217">Developmental protein</keyword>
<evidence type="ECO:0000256" key="6">
    <source>
        <dbReference type="ARBA" id="ARBA00022490"/>
    </source>
</evidence>
<dbReference type="GO" id="GO:0005975">
    <property type="term" value="P:carbohydrate metabolic process"/>
    <property type="evidence" value="ECO:0007669"/>
    <property type="project" value="InterPro"/>
</dbReference>
<dbReference type="PANTHER" id="PTHR19919">
    <property type="entry name" value="WD REPEAT CONTAINING PROTEIN"/>
    <property type="match status" value="1"/>
</dbReference>
<keyword evidence="9" id="KW-0833">Ubl conjugation pathway</keyword>
<dbReference type="GO" id="GO:0005737">
    <property type="term" value="C:cytoplasm"/>
    <property type="evidence" value="ECO:0007669"/>
    <property type="project" value="UniProtKB-SubCell"/>
</dbReference>
<evidence type="ECO:0000256" key="12">
    <source>
        <dbReference type="ARBA" id="ARBA00071153"/>
    </source>
</evidence>
<evidence type="ECO:0000256" key="7">
    <source>
        <dbReference type="ARBA" id="ARBA00022574"/>
    </source>
</evidence>
<dbReference type="InterPro" id="IPR019775">
    <property type="entry name" value="WD40_repeat_CS"/>
</dbReference>
<comment type="pathway">
    <text evidence="3">Protein modification; protein ubiquitination.</text>
</comment>